<gene>
    <name evidence="3" type="ORF">GPECTOR_451g350</name>
</gene>
<dbReference type="InterPro" id="IPR002859">
    <property type="entry name" value="PKD/REJ-like"/>
</dbReference>
<dbReference type="InterPro" id="IPR013783">
    <property type="entry name" value="Ig-like_fold"/>
</dbReference>
<name>A0A150FW84_GONPE</name>
<feature type="region of interest" description="Disordered" evidence="1">
    <location>
        <begin position="1032"/>
        <end position="1084"/>
    </location>
</feature>
<dbReference type="Proteomes" id="UP000075714">
    <property type="component" value="Unassembled WGS sequence"/>
</dbReference>
<evidence type="ECO:0000313" key="4">
    <source>
        <dbReference type="Proteomes" id="UP000075714"/>
    </source>
</evidence>
<dbReference type="Pfam" id="PF02010">
    <property type="entry name" value="REJ"/>
    <property type="match status" value="1"/>
</dbReference>
<feature type="domain" description="PKD/REJ-like" evidence="2">
    <location>
        <begin position="409"/>
        <end position="713"/>
    </location>
</feature>
<comment type="caution">
    <text evidence="3">The sequence shown here is derived from an EMBL/GenBank/DDBJ whole genome shotgun (WGS) entry which is preliminary data.</text>
</comment>
<organism evidence="3 4">
    <name type="scientific">Gonium pectorale</name>
    <name type="common">Green alga</name>
    <dbReference type="NCBI Taxonomy" id="33097"/>
    <lineage>
        <taxon>Eukaryota</taxon>
        <taxon>Viridiplantae</taxon>
        <taxon>Chlorophyta</taxon>
        <taxon>core chlorophytes</taxon>
        <taxon>Chlorophyceae</taxon>
        <taxon>CS clade</taxon>
        <taxon>Chlamydomonadales</taxon>
        <taxon>Volvocaceae</taxon>
        <taxon>Gonium</taxon>
    </lineage>
</organism>
<feature type="compositionally biased region" description="Low complexity" evidence="1">
    <location>
        <begin position="789"/>
        <end position="803"/>
    </location>
</feature>
<dbReference type="AlphaFoldDB" id="A0A150FW84"/>
<evidence type="ECO:0000256" key="1">
    <source>
        <dbReference type="SAM" id="MobiDB-lite"/>
    </source>
</evidence>
<proteinExistence type="predicted"/>
<feature type="region of interest" description="Disordered" evidence="1">
    <location>
        <begin position="789"/>
        <end position="883"/>
    </location>
</feature>
<protein>
    <recommendedName>
        <fullName evidence="2">PKD/REJ-like domain-containing protein</fullName>
    </recommendedName>
</protein>
<dbReference type="Gene3D" id="2.60.40.10">
    <property type="entry name" value="Immunoglobulins"/>
    <property type="match status" value="1"/>
</dbReference>
<accession>A0A150FW84</accession>
<reference evidence="4" key="1">
    <citation type="journal article" date="2016" name="Nat. Commun.">
        <title>The Gonium pectorale genome demonstrates co-option of cell cycle regulation during the evolution of multicellularity.</title>
        <authorList>
            <person name="Hanschen E.R."/>
            <person name="Marriage T.N."/>
            <person name="Ferris P.J."/>
            <person name="Hamaji T."/>
            <person name="Toyoda A."/>
            <person name="Fujiyama A."/>
            <person name="Neme R."/>
            <person name="Noguchi H."/>
            <person name="Minakuchi Y."/>
            <person name="Suzuki M."/>
            <person name="Kawai-Toyooka H."/>
            <person name="Smith D.R."/>
            <person name="Sparks H."/>
            <person name="Anderson J."/>
            <person name="Bakaric R."/>
            <person name="Luria V."/>
            <person name="Karger A."/>
            <person name="Kirschner M.W."/>
            <person name="Durand P.M."/>
            <person name="Michod R.E."/>
            <person name="Nozaki H."/>
            <person name="Olson B.J."/>
        </authorList>
    </citation>
    <scope>NUCLEOTIDE SEQUENCE [LARGE SCALE GENOMIC DNA]</scope>
    <source>
        <strain evidence="4">NIES-2863</strain>
    </source>
</reference>
<evidence type="ECO:0000259" key="2">
    <source>
        <dbReference type="Pfam" id="PF02010"/>
    </source>
</evidence>
<evidence type="ECO:0000313" key="3">
    <source>
        <dbReference type="EMBL" id="KXZ41465.1"/>
    </source>
</evidence>
<sequence>MFGSEVGVLTGSLDLCAAEGIVGGTSTSWRDSGVELGPTSCRSAANCTSGQVCYISEDVPKVCNCVNGGDECYAVGTCTWFCELESTKKQVLRLNAGAKSCDPNVGEGGETGCDEGHICVAKRSCSHWACDTTSQSLVSAACTGKCRPGSLVATGAQVSNDGSSVVVTLNAYATALTNARCSRIFDAAAVELIGGSALCTASDDSLTIKLASTATLSVGASLSILATGSALVSQVDDTAAFTGSVTVVTCSNCTKPKAAIAGPAAVTKACDGGGLLSVAGSLPPSFDASLSSDPSGRSTWSNVLWSLDGAVGLAGGRAVLQAAVDRANAPTTVNDRLVLSLLSTEVTSLVEGPYRLQLTVTSWLGTSHTAALTFSKQNAATAPAVKVNLFRPPPIPAVHGQFISLRASASFAGVANSQASDDVTMTAVGSAPSAKLTGAGGDVADNAVILLSALGSSDPDSSTTKLTYKWDCRREDFPAPCFTGSAMGDNTTTPGVYLLPPSLLTLGKKHTVTVTVSKPVRQGASPLRATASVTFRPRSASEPFPRGKLERMCSSAECAFAHSTNKDLVLQLTLDKAYRKATVAWQSDELESVSALTARTVSAGTYLLTIPAASLPSGVSSITVTANLALNGIDGASIVTVPLNAAPFCSLSPASPSACVRVTLASDTFPKAVATLRVLGWADAEDTQLTYEFGIRSDKKGDVSQQVAVSTSSPIVGLSKGNNTLYACARDSQAARTCGTVVVFINSPGADFDATSEMRGVNLNTLSGDPTEVQQAAAQLSLLMSEMSDPDAAAAAADPESAPGSPKNRWAVSRADTGSRPGSARGELGAGGSRPGSGTMPAAALRIGSGTLRSSSSTPDVPLSGITPRPPSGMASPRAGSTPTTPLFARGSAGGAGMAFSPPSRAASGLRPPAVAAEDSLGDLNALEQEINAGPSGSITASAGRDLRQPNGGVLGGGSFMGSRKGSMTAPGMDFEMPNTPRAAELDDPEAAPNLTLTEVAAAVAAAVPNPAGVVLRLEPPVQSLREPAAIELPAAATPPRPSSGAAGLRPGSANRATLEAPQWPGLEDITEHLPMPPNGGKHS</sequence>
<keyword evidence="4" id="KW-1185">Reference proteome</keyword>
<dbReference type="EMBL" id="LSYV01000448">
    <property type="protein sequence ID" value="KXZ41465.1"/>
    <property type="molecule type" value="Genomic_DNA"/>
</dbReference>
<dbReference type="OrthoDB" id="540623at2759"/>